<dbReference type="GO" id="GO:0016491">
    <property type="term" value="F:oxidoreductase activity"/>
    <property type="evidence" value="ECO:0007669"/>
    <property type="project" value="UniProtKB-KW"/>
</dbReference>
<proteinExistence type="predicted"/>
<dbReference type="InterPro" id="IPR008259">
    <property type="entry name" value="FMN_hydac_DH_AS"/>
</dbReference>
<dbReference type="PROSITE" id="PS51349">
    <property type="entry name" value="FMN_HYDROXY_ACID_DH_2"/>
    <property type="match status" value="1"/>
</dbReference>
<gene>
    <name evidence="6" type="ORF">D6C90_00843</name>
</gene>
<dbReference type="AlphaFoldDB" id="A0A4S9VN69"/>
<sequence length="647" mass="70559">MNAIQGTHQDDKGNVPTQHDHYGAFQTEIYRRGMYDNVVPTVTTNPNKLEAQAKEAMNKRSYNYVGGGAGEGATMDANRLAFRTWKVVPRMLRDTTHRNLKTTILGKEYPTPCLVAPVGVQSIFHEDKETGVAEVAAEIGVPYILSTASSSTIEEVAEANGDGHRWFQLYWPHDKEITESMLSRAKKSGYEVLVVTLDTWSLSWRPLDLDGAYVPFMKGIGDAIGFSDPVFRRQFKDKHGQEVEDNIHDAALEWQAKVFPGAAHTWEEVQHLKDNWDGPIVLKGIQHVEDARKAAEVGVQGIVVSNHGGRQCDGAVGSLEMLPEIVEAVGDKIEVLFDSGIRTGVDIIKALSLGAKGVLIGRPWVYGLGIAGKAGAKDAFKGLLASAIRACFVARSTLETDTQITKQSLRNTLDTYHPPIDHQTHLNCYHNPNNLATMPPTASRVSDQFVPTTANGTSQMVLCAHCHVQKLPKNSLQRKEEHLRSCASFALSPLATERDATGKTMLEESIGRRAGRTKPGNSRGGDGRAEVLRLQRIGAALGFGDAGQSEGIQERVERILRGEGLRRDDVDEHGTSAYQSPDMGGGGYTPFPPASFENNETMAALLSSATRATPTNAGNINPRKRPLPTAQYSLAYEKASIIFNISA</sequence>
<comment type="cofactor">
    <cofactor evidence="1">
        <name>FMN</name>
        <dbReference type="ChEBI" id="CHEBI:58210"/>
    </cofactor>
</comment>
<dbReference type="InterPro" id="IPR013785">
    <property type="entry name" value="Aldolase_TIM"/>
</dbReference>
<dbReference type="PROSITE" id="PS00557">
    <property type="entry name" value="FMN_HYDROXY_ACID_DH_1"/>
    <property type="match status" value="1"/>
</dbReference>
<dbReference type="CDD" id="cd03332">
    <property type="entry name" value="LMO_FMN"/>
    <property type="match status" value="1"/>
</dbReference>
<dbReference type="PANTHER" id="PTHR10578:SF86">
    <property type="entry name" value="DEPENDENT DEHYDROGENASE, PUTATIVE (AFU_ORTHOLOGUE AFUA_6G02720)-RELATED"/>
    <property type="match status" value="1"/>
</dbReference>
<evidence type="ECO:0000256" key="3">
    <source>
        <dbReference type="ARBA" id="ARBA00022643"/>
    </source>
</evidence>
<dbReference type="Gene3D" id="3.20.20.70">
    <property type="entry name" value="Aldolase class I"/>
    <property type="match status" value="1"/>
</dbReference>
<dbReference type="PANTHER" id="PTHR10578">
    <property type="entry name" value="S -2-HYDROXY-ACID OXIDASE-RELATED"/>
    <property type="match status" value="1"/>
</dbReference>
<evidence type="ECO:0000256" key="4">
    <source>
        <dbReference type="ARBA" id="ARBA00023002"/>
    </source>
</evidence>
<feature type="non-terminal residue" evidence="6">
    <location>
        <position position="647"/>
    </location>
</feature>
<protein>
    <submittedName>
        <fullName evidence="6">FMN-dependent alpha-hydroxy acid dehydrogenase</fullName>
    </submittedName>
</protein>
<feature type="domain" description="FMN hydroxy acid dehydrogenase" evidence="5">
    <location>
        <begin position="38"/>
        <end position="412"/>
    </location>
</feature>
<keyword evidence="4" id="KW-0560">Oxidoreductase</keyword>
<dbReference type="GO" id="GO:0010181">
    <property type="term" value="F:FMN binding"/>
    <property type="evidence" value="ECO:0007669"/>
    <property type="project" value="InterPro"/>
</dbReference>
<evidence type="ECO:0000313" key="7">
    <source>
        <dbReference type="Proteomes" id="UP000310121"/>
    </source>
</evidence>
<comment type="caution">
    <text evidence="6">The sequence shown here is derived from an EMBL/GenBank/DDBJ whole genome shotgun (WGS) entry which is preliminary data.</text>
</comment>
<evidence type="ECO:0000256" key="1">
    <source>
        <dbReference type="ARBA" id="ARBA00001917"/>
    </source>
</evidence>
<evidence type="ECO:0000256" key="2">
    <source>
        <dbReference type="ARBA" id="ARBA00022630"/>
    </source>
</evidence>
<dbReference type="EMBL" id="QZBN01000030">
    <property type="protein sequence ID" value="THZ52917.1"/>
    <property type="molecule type" value="Genomic_DNA"/>
</dbReference>
<keyword evidence="3" id="KW-0288">FMN</keyword>
<dbReference type="Pfam" id="PF01070">
    <property type="entry name" value="FMN_dh"/>
    <property type="match status" value="1"/>
</dbReference>
<dbReference type="InterPro" id="IPR037396">
    <property type="entry name" value="FMN_HAD"/>
</dbReference>
<keyword evidence="2" id="KW-0285">Flavoprotein</keyword>
<dbReference type="SUPFAM" id="SSF51395">
    <property type="entry name" value="FMN-linked oxidoreductases"/>
    <property type="match status" value="1"/>
</dbReference>
<reference evidence="6 7" key="1">
    <citation type="submission" date="2018-10" db="EMBL/GenBank/DDBJ databases">
        <title>Fifty Aureobasidium pullulans genomes reveal a recombining polyextremotolerant generalist.</title>
        <authorList>
            <person name="Gostincar C."/>
            <person name="Turk M."/>
            <person name="Zajc J."/>
            <person name="Gunde-Cimerman N."/>
        </authorList>
    </citation>
    <scope>NUCLEOTIDE SEQUENCE [LARGE SCALE GENOMIC DNA]</scope>
    <source>
        <strain evidence="6 7">EXF-3844</strain>
    </source>
</reference>
<dbReference type="InterPro" id="IPR000262">
    <property type="entry name" value="FMN-dep_DH"/>
</dbReference>
<dbReference type="FunFam" id="3.20.20.70:FF:000132">
    <property type="entry name" value="FMN dependent dehydrogenase"/>
    <property type="match status" value="1"/>
</dbReference>
<accession>A0A4S9VN69</accession>
<name>A0A4S9VN69_AURPU</name>
<dbReference type="Proteomes" id="UP000310121">
    <property type="component" value="Unassembled WGS sequence"/>
</dbReference>
<evidence type="ECO:0000313" key="6">
    <source>
        <dbReference type="EMBL" id="THZ52917.1"/>
    </source>
</evidence>
<evidence type="ECO:0000259" key="5">
    <source>
        <dbReference type="PROSITE" id="PS51349"/>
    </source>
</evidence>
<organism evidence="6 7">
    <name type="scientific">Aureobasidium pullulans</name>
    <name type="common">Black yeast</name>
    <name type="synonym">Pullularia pullulans</name>
    <dbReference type="NCBI Taxonomy" id="5580"/>
    <lineage>
        <taxon>Eukaryota</taxon>
        <taxon>Fungi</taxon>
        <taxon>Dikarya</taxon>
        <taxon>Ascomycota</taxon>
        <taxon>Pezizomycotina</taxon>
        <taxon>Dothideomycetes</taxon>
        <taxon>Dothideomycetidae</taxon>
        <taxon>Dothideales</taxon>
        <taxon>Saccotheciaceae</taxon>
        <taxon>Aureobasidium</taxon>
    </lineage>
</organism>
<dbReference type="InterPro" id="IPR037350">
    <property type="entry name" value="LMO_FMN"/>
</dbReference>